<evidence type="ECO:0000313" key="1">
    <source>
        <dbReference type="EMBL" id="KAK1390961.1"/>
    </source>
</evidence>
<protein>
    <submittedName>
        <fullName evidence="1">Uncharacterized protein</fullName>
    </submittedName>
</protein>
<keyword evidence="2" id="KW-1185">Reference proteome</keyword>
<proteinExistence type="predicted"/>
<reference evidence="1" key="1">
    <citation type="submission" date="2023-02" db="EMBL/GenBank/DDBJ databases">
        <title>Genome of toxic invasive species Heracleum sosnowskyi carries increased number of genes despite the absence of recent whole-genome duplications.</title>
        <authorList>
            <person name="Schelkunov M."/>
            <person name="Shtratnikova V."/>
            <person name="Makarenko M."/>
            <person name="Klepikova A."/>
            <person name="Omelchenko D."/>
            <person name="Novikova G."/>
            <person name="Obukhova E."/>
            <person name="Bogdanov V."/>
            <person name="Penin A."/>
            <person name="Logacheva M."/>
        </authorList>
    </citation>
    <scope>NUCLEOTIDE SEQUENCE</scope>
    <source>
        <strain evidence="1">Hsosn_3</strain>
        <tissue evidence="1">Leaf</tissue>
    </source>
</reference>
<dbReference type="Proteomes" id="UP001237642">
    <property type="component" value="Unassembled WGS sequence"/>
</dbReference>
<dbReference type="EMBL" id="JAUIZM010000004">
    <property type="protein sequence ID" value="KAK1390961.1"/>
    <property type="molecule type" value="Genomic_DNA"/>
</dbReference>
<accession>A0AAD8MZV6</accession>
<dbReference type="AlphaFoldDB" id="A0AAD8MZV6"/>
<sequence length="100" mass="11321">MFILTLLFLQCLGKEKFHTTPEFTQFQNGSRRKYSCESRATINHKTGFSQTASQFDLEPIVSTSSINLPGKLGKLTTLKKEAVQQRETTQKIALQALRDV</sequence>
<comment type="caution">
    <text evidence="1">The sequence shown here is derived from an EMBL/GenBank/DDBJ whole genome shotgun (WGS) entry which is preliminary data.</text>
</comment>
<reference evidence="1" key="2">
    <citation type="submission" date="2023-05" db="EMBL/GenBank/DDBJ databases">
        <authorList>
            <person name="Schelkunov M.I."/>
        </authorList>
    </citation>
    <scope>NUCLEOTIDE SEQUENCE</scope>
    <source>
        <strain evidence="1">Hsosn_3</strain>
        <tissue evidence="1">Leaf</tissue>
    </source>
</reference>
<gene>
    <name evidence="1" type="ORF">POM88_019139</name>
</gene>
<organism evidence="1 2">
    <name type="scientific">Heracleum sosnowskyi</name>
    <dbReference type="NCBI Taxonomy" id="360622"/>
    <lineage>
        <taxon>Eukaryota</taxon>
        <taxon>Viridiplantae</taxon>
        <taxon>Streptophyta</taxon>
        <taxon>Embryophyta</taxon>
        <taxon>Tracheophyta</taxon>
        <taxon>Spermatophyta</taxon>
        <taxon>Magnoliopsida</taxon>
        <taxon>eudicotyledons</taxon>
        <taxon>Gunneridae</taxon>
        <taxon>Pentapetalae</taxon>
        <taxon>asterids</taxon>
        <taxon>campanulids</taxon>
        <taxon>Apiales</taxon>
        <taxon>Apiaceae</taxon>
        <taxon>Apioideae</taxon>
        <taxon>apioid superclade</taxon>
        <taxon>Tordylieae</taxon>
        <taxon>Tordyliinae</taxon>
        <taxon>Heracleum</taxon>
    </lineage>
</organism>
<evidence type="ECO:0000313" key="2">
    <source>
        <dbReference type="Proteomes" id="UP001237642"/>
    </source>
</evidence>
<name>A0AAD8MZV6_9APIA</name>